<feature type="coiled-coil region" evidence="1">
    <location>
        <begin position="172"/>
        <end position="199"/>
    </location>
</feature>
<proteinExistence type="predicted"/>
<keyword evidence="1" id="KW-0175">Coiled coil</keyword>
<organismHost>
    <name type="scientific">Phaseolus vulgaris</name>
    <name type="common">Kidney bean</name>
    <name type="synonym">French bean</name>
    <dbReference type="NCBI Taxonomy" id="3885"/>
</organismHost>
<organismHost>
    <name type="scientific">Lablab purpureus</name>
    <name type="common">Hyacinth bean</name>
    <name type="synonym">Dolichos lablab</name>
    <dbReference type="NCBI Taxonomy" id="35936"/>
</organismHost>
<organism evidence="2">
    <name type="scientific">Soybean chlorotic mottle virus</name>
    <dbReference type="NCBI Taxonomy" id="10651"/>
    <lineage>
        <taxon>Viruses</taxon>
        <taxon>Riboviria</taxon>
        <taxon>Pararnavirae</taxon>
        <taxon>Artverviricota</taxon>
        <taxon>Revtraviricetes</taxon>
        <taxon>Ortervirales</taxon>
        <taxon>Caulimoviridae</taxon>
        <taxon>Soymovirus</taxon>
        <taxon>Soymovirus maculaglycinis</taxon>
    </lineage>
</organism>
<organismHost>
    <name type="scientific">Vigna unguiculata</name>
    <name type="common">Cowpea</name>
    <dbReference type="NCBI Taxonomy" id="3917"/>
</organismHost>
<organismHost>
    <name type="scientific">Glycine max</name>
    <name type="common">Soybean</name>
    <name type="synonym">Glycine hispida</name>
    <dbReference type="NCBI Taxonomy" id="3847"/>
</organismHost>
<reference evidence="2" key="1">
    <citation type="submission" date="2018-08" db="EMBL/GenBank/DDBJ databases">
        <title>Molecular characterization and complete genome of Soybean chlorotic mottle virus infecting soybean in China.</title>
        <authorList>
            <person name="Xie Y."/>
        </authorList>
    </citation>
    <scope>NUCLEOTIDE SEQUENCE</scope>
    <source>
        <strain evidence="2">NC113</strain>
    </source>
</reference>
<protein>
    <submittedName>
        <fullName evidence="2">Uncharacterized protein</fullName>
    </submittedName>
</protein>
<dbReference type="EMBL" id="MH718847">
    <property type="protein sequence ID" value="QCH00488.1"/>
    <property type="molecule type" value="Genomic_DNA"/>
</dbReference>
<evidence type="ECO:0000313" key="2">
    <source>
        <dbReference type="EMBL" id="QCH00488.1"/>
    </source>
</evidence>
<sequence length="201" mass="23118">MSRLEKIYTNKENPLKDFLDEVEENDGDMVTTNFNPNKPALPYKKKAIVFPKNFPSETHYNNGVPIGKQLNLGGSVQQVIGGINTILEVLSFLCLRQLPIVASSSHEQLENSKEFKNELQNHLTKITEQLEINRKSIKKDQEAKEDLNKKQYETLYALQEKILNMLAEKQGSMELKNLEKKLDEKIKIIEQQLSEIKTMIS</sequence>
<accession>A0A4D6TXU7</accession>
<name>A0A4D6TXU7_SOCMV</name>
<evidence type="ECO:0000256" key="1">
    <source>
        <dbReference type="SAM" id="Coils"/>
    </source>
</evidence>